<keyword evidence="2" id="KW-1185">Reference proteome</keyword>
<name>A0ACB7II53_PLECO</name>
<organism evidence="1 2">
    <name type="scientific">Pleurotus cornucopiae</name>
    <name type="common">Cornucopia mushroom</name>
    <dbReference type="NCBI Taxonomy" id="5321"/>
    <lineage>
        <taxon>Eukaryota</taxon>
        <taxon>Fungi</taxon>
        <taxon>Dikarya</taxon>
        <taxon>Basidiomycota</taxon>
        <taxon>Agaricomycotina</taxon>
        <taxon>Agaricomycetes</taxon>
        <taxon>Agaricomycetidae</taxon>
        <taxon>Agaricales</taxon>
        <taxon>Pleurotineae</taxon>
        <taxon>Pleurotaceae</taxon>
        <taxon>Pleurotus</taxon>
    </lineage>
</organism>
<sequence length="173" mass="19862">MPNYILNSHLPSHLTAECVENEACSVINFRDLVNLRHLHLTIEYRFPPIDPVPLLYRTLSISALGRMLLRIPTAHLKYIDIDFLCRYERLAWVQDDWDHMATILDPLLNASESLEKATFVFDAAKKGFEDLATRLVLQVDPGRIHYGGRPWPQTIADTMRCTVASLLKVDPHK</sequence>
<evidence type="ECO:0000313" key="1">
    <source>
        <dbReference type="EMBL" id="KAG9217571.1"/>
    </source>
</evidence>
<evidence type="ECO:0000313" key="2">
    <source>
        <dbReference type="Proteomes" id="UP000824881"/>
    </source>
</evidence>
<protein>
    <submittedName>
        <fullName evidence="1">Uncharacterized protein</fullName>
    </submittedName>
</protein>
<dbReference type="Proteomes" id="UP000824881">
    <property type="component" value="Unassembled WGS sequence"/>
</dbReference>
<reference evidence="1 2" key="1">
    <citation type="journal article" date="2021" name="Appl. Environ. Microbiol.">
        <title>Genetic linkage and physical mapping for an oyster mushroom Pleurotus cornucopiae and QTL analysis for the trait cap color.</title>
        <authorList>
            <person name="Zhang Y."/>
            <person name="Gao W."/>
            <person name="Sonnenberg A."/>
            <person name="Chen Q."/>
            <person name="Zhang J."/>
            <person name="Huang C."/>
        </authorList>
    </citation>
    <scope>NUCLEOTIDE SEQUENCE [LARGE SCALE GENOMIC DNA]</scope>
    <source>
        <strain evidence="1">CCMSSC00406</strain>
    </source>
</reference>
<comment type="caution">
    <text evidence="1">The sequence shown here is derived from an EMBL/GenBank/DDBJ whole genome shotgun (WGS) entry which is preliminary data.</text>
</comment>
<proteinExistence type="predicted"/>
<accession>A0ACB7II53</accession>
<gene>
    <name evidence="1" type="ORF">CCMSSC00406_0008498</name>
</gene>
<dbReference type="EMBL" id="WQMT02000011">
    <property type="protein sequence ID" value="KAG9217571.1"/>
    <property type="molecule type" value="Genomic_DNA"/>
</dbReference>